<dbReference type="EMBL" id="FMWL01000011">
    <property type="protein sequence ID" value="SCZ80269.1"/>
    <property type="molecule type" value="Genomic_DNA"/>
</dbReference>
<dbReference type="InterPro" id="IPR006076">
    <property type="entry name" value="FAD-dep_OxRdtase"/>
</dbReference>
<dbReference type="SUPFAM" id="SSF54373">
    <property type="entry name" value="FAD-linked reductases, C-terminal domain"/>
    <property type="match status" value="1"/>
</dbReference>
<sequence>MRKNADVVVIGGGSVGCSVAYNLALKGFKNIVLIEKRYITSGSTGRCGAGIRQQWGTEINIKLSRLAANLFLELGEKTGYGDIEFRQAGYLMITYDKQQAERLNKNLILQQSLGVPAKKLSGPEAKDVVPYLNIDGMEAAFYCKEDGCINPFKATFAFEKGAKDLGVEFEKYTEVLGIETEGGKIKAVVTDKGTINTPIVVNATGPYAKFIGKMIGVSHPVEPERHQILVTEPLEHMVGPLVMSFNHDSYINQQHHGGFVMGYGIPNEPKRINYNHDWAFMEDMAKKAVFQIPALKDVRIVRQWAGHYGISPDGQPIVGSIPEVEGYYMALGCGKGFMLSPAIGLLLAEHLSGEKTTLDIEAMNVRRFEKGELIFETGVV</sequence>
<dbReference type="STRING" id="1120920.SAMN03080599_02187"/>
<proteinExistence type="predicted"/>
<gene>
    <name evidence="3" type="ORF">SAMN03080599_02187</name>
</gene>
<accession>A0A1G5S406</accession>
<dbReference type="InterPro" id="IPR036188">
    <property type="entry name" value="FAD/NAD-bd_sf"/>
</dbReference>
<dbReference type="RefSeq" id="WP_092591415.1">
    <property type="nucleotide sequence ID" value="NZ_FMWL01000011.1"/>
</dbReference>
<evidence type="ECO:0000313" key="4">
    <source>
        <dbReference type="Proteomes" id="UP000199208"/>
    </source>
</evidence>
<reference evidence="3 4" key="1">
    <citation type="submission" date="2016-10" db="EMBL/GenBank/DDBJ databases">
        <authorList>
            <person name="de Groot N.N."/>
        </authorList>
    </citation>
    <scope>NUCLEOTIDE SEQUENCE [LARGE SCALE GENOMIC DNA]</scope>
    <source>
        <strain evidence="3 4">DSM 2784</strain>
    </source>
</reference>
<organism evidence="3 4">
    <name type="scientific">Acidaminobacter hydrogenoformans DSM 2784</name>
    <dbReference type="NCBI Taxonomy" id="1120920"/>
    <lineage>
        <taxon>Bacteria</taxon>
        <taxon>Bacillati</taxon>
        <taxon>Bacillota</taxon>
        <taxon>Clostridia</taxon>
        <taxon>Peptostreptococcales</taxon>
        <taxon>Acidaminobacteraceae</taxon>
        <taxon>Acidaminobacter</taxon>
    </lineage>
</organism>
<name>A0A1G5S406_9FIRM</name>
<dbReference type="PANTHER" id="PTHR13847:SF287">
    <property type="entry name" value="FAD-DEPENDENT OXIDOREDUCTASE DOMAIN-CONTAINING PROTEIN 1"/>
    <property type="match status" value="1"/>
</dbReference>
<protein>
    <submittedName>
        <fullName evidence="3">Sarcosine oxidase subunit beta</fullName>
    </submittedName>
</protein>
<keyword evidence="1" id="KW-0560">Oxidoreductase</keyword>
<dbReference type="Pfam" id="PF01266">
    <property type="entry name" value="DAO"/>
    <property type="match status" value="1"/>
</dbReference>
<dbReference type="PROSITE" id="PS51257">
    <property type="entry name" value="PROKAR_LIPOPROTEIN"/>
    <property type="match status" value="1"/>
</dbReference>
<dbReference type="SUPFAM" id="SSF51905">
    <property type="entry name" value="FAD/NAD(P)-binding domain"/>
    <property type="match status" value="1"/>
</dbReference>
<evidence type="ECO:0000313" key="3">
    <source>
        <dbReference type="EMBL" id="SCZ80269.1"/>
    </source>
</evidence>
<evidence type="ECO:0000256" key="1">
    <source>
        <dbReference type="ARBA" id="ARBA00023002"/>
    </source>
</evidence>
<dbReference type="PANTHER" id="PTHR13847">
    <property type="entry name" value="SARCOSINE DEHYDROGENASE-RELATED"/>
    <property type="match status" value="1"/>
</dbReference>
<dbReference type="GO" id="GO:0016491">
    <property type="term" value="F:oxidoreductase activity"/>
    <property type="evidence" value="ECO:0007669"/>
    <property type="project" value="UniProtKB-KW"/>
</dbReference>
<feature type="domain" description="FAD dependent oxidoreductase" evidence="2">
    <location>
        <begin position="6"/>
        <end position="349"/>
    </location>
</feature>
<dbReference type="OrthoDB" id="9794226at2"/>
<evidence type="ECO:0000259" key="2">
    <source>
        <dbReference type="Pfam" id="PF01266"/>
    </source>
</evidence>
<dbReference type="GO" id="GO:0005737">
    <property type="term" value="C:cytoplasm"/>
    <property type="evidence" value="ECO:0007669"/>
    <property type="project" value="TreeGrafter"/>
</dbReference>
<dbReference type="Proteomes" id="UP000199208">
    <property type="component" value="Unassembled WGS sequence"/>
</dbReference>
<dbReference type="Gene3D" id="3.30.9.10">
    <property type="entry name" value="D-Amino Acid Oxidase, subunit A, domain 2"/>
    <property type="match status" value="1"/>
</dbReference>
<dbReference type="AlphaFoldDB" id="A0A1G5S406"/>
<dbReference type="Gene3D" id="3.50.50.60">
    <property type="entry name" value="FAD/NAD(P)-binding domain"/>
    <property type="match status" value="1"/>
</dbReference>
<keyword evidence="4" id="KW-1185">Reference proteome</keyword>